<dbReference type="AlphaFoldDB" id="A0A316WE36"/>
<reference evidence="3" key="1">
    <citation type="submission" date="2018-04" db="EMBL/GenBank/DDBJ databases">
        <title>Draft Genome Sequences of Chryseobacterium lactis NCTC11390T isolated from milk, Chryseobacterium oncorhynchi 701B-08T from rainbow trout, and Chryseobacterium viscerum 687B-08T from diseased fish.</title>
        <authorList>
            <person name="Jeong J.-J."/>
            <person name="Lee Y.J."/>
            <person name="Pathiraja D."/>
            <person name="Park B."/>
            <person name="Choi I.-G."/>
            <person name="Kim K.D."/>
        </authorList>
    </citation>
    <scope>NUCLEOTIDE SEQUENCE [LARGE SCALE GENOMIC DNA]</scope>
    <source>
        <strain evidence="3">701B-08</strain>
    </source>
</reference>
<keyword evidence="4" id="KW-1185">Reference proteome</keyword>
<keyword evidence="1" id="KW-0732">Signal</keyword>
<comment type="caution">
    <text evidence="3">The sequence shown here is derived from an EMBL/GenBank/DDBJ whole genome shotgun (WGS) entry which is preliminary data.</text>
</comment>
<evidence type="ECO:0000313" key="4">
    <source>
        <dbReference type="Proteomes" id="UP000236182"/>
    </source>
</evidence>
<evidence type="ECO:0000313" key="3">
    <source>
        <dbReference type="EMBL" id="PWN59587.1"/>
    </source>
</evidence>
<feature type="chain" id="PRO_5016269938" evidence="1">
    <location>
        <begin position="20"/>
        <end position="641"/>
    </location>
</feature>
<dbReference type="Gene3D" id="2.180.10.10">
    <property type="entry name" value="RHS repeat-associated core"/>
    <property type="match status" value="1"/>
</dbReference>
<protein>
    <submittedName>
        <fullName evidence="3">Sugar-binding protein</fullName>
    </submittedName>
</protein>
<proteinExistence type="predicted"/>
<dbReference type="PANTHER" id="PTHR32305:SF15">
    <property type="entry name" value="PROTEIN RHSA-RELATED"/>
    <property type="match status" value="1"/>
</dbReference>
<evidence type="ECO:0000259" key="2">
    <source>
        <dbReference type="Pfam" id="PF20041"/>
    </source>
</evidence>
<evidence type="ECO:0000256" key="1">
    <source>
        <dbReference type="SAM" id="SignalP"/>
    </source>
</evidence>
<dbReference type="EMBL" id="PPEI02000010">
    <property type="protein sequence ID" value="PWN59587.1"/>
    <property type="molecule type" value="Genomic_DNA"/>
</dbReference>
<organism evidence="3 4">
    <name type="scientific">Chryseobacterium oncorhynchi</name>
    <dbReference type="NCBI Taxonomy" id="741074"/>
    <lineage>
        <taxon>Bacteria</taxon>
        <taxon>Pseudomonadati</taxon>
        <taxon>Bacteroidota</taxon>
        <taxon>Flavobacteriia</taxon>
        <taxon>Flavobacteriales</taxon>
        <taxon>Weeksellaceae</taxon>
        <taxon>Chryseobacterium group</taxon>
        <taxon>Chryseobacterium</taxon>
    </lineage>
</organism>
<dbReference type="Pfam" id="PF20041">
    <property type="entry name" value="DUF6443"/>
    <property type="match status" value="1"/>
</dbReference>
<name>A0A316WE36_9FLAO</name>
<dbReference type="InterPro" id="IPR045619">
    <property type="entry name" value="DUF6443"/>
</dbReference>
<dbReference type="PANTHER" id="PTHR32305">
    <property type="match status" value="1"/>
</dbReference>
<sequence>MKKLIIPIGTLLLSNLTYAQLSNTENYIYTKTYLDYNGIAPAKSLETVQYFDGLGRPKQVVNVKASPLGKDVVTPILYDGFGRQAQDYLPVPQSGTLNGAIILDPLANVTNTPYGSEKVYSEKLLEKSPLDRVLEQKQVGNDWNTKPVRFQYEANATADKVRKFTVPSIWVNNATQSDIVNNGIYGEGELYKNTVTDEDGNSTIEFKNGQGQTLLVRKVVNSTENADTYYVYNEYNQLAFVLPPLVSKLSNWNIEEHNALVYQYRYDTKGRLVEKKLPGKGWEYMVYDKSDRLILTQDTNLKAQNKWMITKYDRLGRVTYTGLLSSGGERAGRQNEINNLVIAEERSSTGFTRNGMTIYYTDVYFVGEIPTILSVNYYDTYPQGYSFNPSFPQSIQGEAPLTDVPTDGKSTKGLPVMSLVKNIEDDNWTKSYTYYDTRGRAIATHSINHLGGYTRTESKLDFAGVPQTVVTKHKRLNTDTERIITENFEYDHQNRLLVHKHQVDSNPVEILAQNKYNELSQLESKKVGGTSSQGLQTIDYKYNIRGWMTQINDPANLSGKLFGYEIRYNSPKFTNLTSGRYNGNIAEVDWKNAAESTLKRYSYVYDNLNRLKDAVYTEPESTNPYNYNFNENLTYDFNGNI</sequence>
<gene>
    <name evidence="3" type="ORF">C1638_021090</name>
</gene>
<accession>A0A316WE36</accession>
<dbReference type="Proteomes" id="UP000236182">
    <property type="component" value="Unassembled WGS sequence"/>
</dbReference>
<feature type="domain" description="DUF6443" evidence="2">
    <location>
        <begin position="36"/>
        <end position="150"/>
    </location>
</feature>
<feature type="non-terminal residue" evidence="3">
    <location>
        <position position="641"/>
    </location>
</feature>
<feature type="signal peptide" evidence="1">
    <location>
        <begin position="1"/>
        <end position="19"/>
    </location>
</feature>
<dbReference type="InterPro" id="IPR050708">
    <property type="entry name" value="T6SS_VgrG/RHS"/>
</dbReference>
<dbReference type="RefSeq" id="WP_228428241.1">
    <property type="nucleotide sequence ID" value="NZ_PPEI02000010.1"/>
</dbReference>